<feature type="domain" description="EGF-like" evidence="3">
    <location>
        <begin position="277"/>
        <end position="316"/>
    </location>
</feature>
<evidence type="ECO:0000259" key="3">
    <source>
        <dbReference type="SMART" id="SM00181"/>
    </source>
</evidence>
<feature type="domain" description="EGF-like" evidence="3">
    <location>
        <begin position="516"/>
        <end position="552"/>
    </location>
</feature>
<dbReference type="OrthoDB" id="300641at2759"/>
<feature type="signal peptide" evidence="2">
    <location>
        <begin position="1"/>
        <end position="19"/>
    </location>
</feature>
<evidence type="ECO:0000313" key="4">
    <source>
        <dbReference type="EMBL" id="TNJ28323.1"/>
    </source>
</evidence>
<dbReference type="InterPro" id="IPR006212">
    <property type="entry name" value="Furin_repeat"/>
</dbReference>
<evidence type="ECO:0000256" key="1">
    <source>
        <dbReference type="SAM" id="Phobius"/>
    </source>
</evidence>
<feature type="domain" description="EGF-like" evidence="3">
    <location>
        <begin position="74"/>
        <end position="117"/>
    </location>
</feature>
<protein>
    <submittedName>
        <fullName evidence="4">VSP protein</fullName>
    </submittedName>
</protein>
<dbReference type="Gene3D" id="2.10.220.10">
    <property type="entry name" value="Hormone Receptor, Insulin-like Growth Factor Receptor 1, Chain A, domain 2"/>
    <property type="match status" value="1"/>
</dbReference>
<keyword evidence="1" id="KW-0472">Membrane</keyword>
<feature type="domain" description="EGF-like" evidence="3">
    <location>
        <begin position="244"/>
        <end position="276"/>
    </location>
</feature>
<evidence type="ECO:0000256" key="2">
    <source>
        <dbReference type="SAM" id="SignalP"/>
    </source>
</evidence>
<feature type="chain" id="PRO_5036362755" evidence="2">
    <location>
        <begin position="20"/>
        <end position="624"/>
    </location>
</feature>
<accession>A0A4Z1T303</accession>
<feature type="domain" description="EGF-like" evidence="3">
    <location>
        <begin position="376"/>
        <end position="418"/>
    </location>
</feature>
<keyword evidence="2" id="KW-0732">Signal</keyword>
<dbReference type="Proteomes" id="UP000315496">
    <property type="component" value="Chromosome 2"/>
</dbReference>
<feature type="domain" description="EGF-like" evidence="3">
    <location>
        <begin position="34"/>
        <end position="67"/>
    </location>
</feature>
<feature type="transmembrane region" description="Helical" evidence="1">
    <location>
        <begin position="596"/>
        <end position="619"/>
    </location>
</feature>
<dbReference type="EMBL" id="VDLU01000002">
    <property type="protein sequence ID" value="TNJ28323.1"/>
    <property type="molecule type" value="Genomic_DNA"/>
</dbReference>
<dbReference type="Pfam" id="PF03302">
    <property type="entry name" value="VSP"/>
    <property type="match status" value="1"/>
</dbReference>
<sequence>MFVSLLLVVNAVIAAQVRASLPGDNELRKVRSDTCSINNCKTCNADNSGCDACNDGFLPKEDKTACYSCAACTNCATASSDNTCDTCKTGYDTPASKCNTCASGYKPDSSTSMTQCFECTSCDHCTEASQANTCKTCATGYAVGTGKCDACASGYLPDANNANCYSCSVENCVQASAANACSKCGPAFFLSGSGTSATCEACPTGCDQCDTDTNHQNCDTDKCSEGFFYTANSDTTKNYGTCTKCTVENCKTCSSTACTACKEGFGLVGDTAKTCTACTVQNCGICNDDVTKCTGCKAGFGPVKNGSAITACNQCSTGCESCLNLGLGLVCDVCSKSDQIPVDNECVDVNDKVCTKDPSSGSCASCLNGYMFYNGACLSPYKASSMGICSKDNQFLVGEALVCKECKAGFVPIDGTCTPIGDVNTGTRAAGDNVCMKADGNPVEKTATKCEACKNPTGSTSPNYFFFNGGCYPITLTSGTSVGSKLCQTADADGKCTQAATNAPFPLDTTSGTFTLCPAGCGTCTSNNNALTCTNCSIGYYNSASGSPFNCTACPSGCTVCTKDACTTCWNGNSPDANGTCPPPPSSSSSGLSGGAIAGIVIAVLLVLGGLGGFLGWWFGCRGK</sequence>
<dbReference type="AlphaFoldDB" id="A0A4Z1T303"/>
<dbReference type="InterPro" id="IPR052798">
    <property type="entry name" value="Giardia_VSA"/>
</dbReference>
<dbReference type="VEuPathDB" id="GiardiaDB:GMRT_16008"/>
<dbReference type="EMBL" id="VDLU01000002">
    <property type="protein sequence ID" value="TNJ28326.1"/>
    <property type="molecule type" value="Genomic_DNA"/>
</dbReference>
<dbReference type="SMART" id="SM00181">
    <property type="entry name" value="EGF"/>
    <property type="match status" value="7"/>
</dbReference>
<reference evidence="4 6" key="1">
    <citation type="submission" date="2019-05" db="EMBL/GenBank/DDBJ databases">
        <title>The compact genome of Giardia muris reveals important steps in the evolution of intestinal protozoan parasites.</title>
        <authorList>
            <person name="Xu F."/>
            <person name="Jimenez-Gonzalez A."/>
            <person name="Einarsson E."/>
            <person name="Astvaldsson A."/>
            <person name="Peirasmaki D."/>
            <person name="Eckmann L."/>
            <person name="Andersson J.O."/>
            <person name="Svard S.G."/>
            <person name="Jerlstrom-Hultqvist J."/>
        </authorList>
    </citation>
    <scope>NUCLEOTIDE SEQUENCE [LARGE SCALE GENOMIC DNA]</scope>
    <source>
        <strain evidence="4 6">Roberts-Thomson</strain>
    </source>
</reference>
<dbReference type="VEuPathDB" id="GiardiaDB:GMRT_21957"/>
<evidence type="ECO:0000313" key="5">
    <source>
        <dbReference type="EMBL" id="TNJ28326.1"/>
    </source>
</evidence>
<proteinExistence type="predicted"/>
<dbReference type="InterPro" id="IPR000742">
    <property type="entry name" value="EGF"/>
</dbReference>
<dbReference type="PANTHER" id="PTHR23275">
    <property type="entry name" value="CABRIOLET.-RELATED"/>
    <property type="match status" value="1"/>
</dbReference>
<dbReference type="InterPro" id="IPR005127">
    <property type="entry name" value="Giardia_VSP"/>
</dbReference>
<name>A0A4Z1T303_GIAMU</name>
<dbReference type="InterPro" id="IPR009030">
    <property type="entry name" value="Growth_fac_rcpt_cys_sf"/>
</dbReference>
<evidence type="ECO:0000313" key="6">
    <source>
        <dbReference type="Proteomes" id="UP000315496"/>
    </source>
</evidence>
<keyword evidence="1" id="KW-1133">Transmembrane helix</keyword>
<comment type="caution">
    <text evidence="4">The sequence shown here is derived from an EMBL/GenBank/DDBJ whole genome shotgun (WGS) entry which is preliminary data.</text>
</comment>
<gene>
    <name evidence="4" type="ORF">GMRT_16008</name>
    <name evidence="5" type="ORF">GMRT_21957</name>
</gene>
<dbReference type="SUPFAM" id="SSF57184">
    <property type="entry name" value="Growth factor receptor domain"/>
    <property type="match status" value="3"/>
</dbReference>
<organism evidence="4 6">
    <name type="scientific">Giardia muris</name>
    <dbReference type="NCBI Taxonomy" id="5742"/>
    <lineage>
        <taxon>Eukaryota</taxon>
        <taxon>Metamonada</taxon>
        <taxon>Diplomonadida</taxon>
        <taxon>Hexamitidae</taxon>
        <taxon>Giardiinae</taxon>
        <taxon>Giardia</taxon>
    </lineage>
</organism>
<feature type="domain" description="EGF-like" evidence="3">
    <location>
        <begin position="118"/>
        <end position="165"/>
    </location>
</feature>
<keyword evidence="1" id="KW-0812">Transmembrane</keyword>
<keyword evidence="6" id="KW-1185">Reference proteome</keyword>
<dbReference type="PANTHER" id="PTHR23275:SF100">
    <property type="entry name" value="EGF-LIKE DOMAIN-CONTAINING PROTEIN"/>
    <property type="match status" value="1"/>
</dbReference>
<dbReference type="SMART" id="SM00261">
    <property type="entry name" value="FU"/>
    <property type="match status" value="4"/>
</dbReference>